<organism evidence="1 2">
    <name type="scientific">Lactobacillus crispatus FB077-07</name>
    <dbReference type="NCBI Taxonomy" id="883092"/>
    <lineage>
        <taxon>Bacteria</taxon>
        <taxon>Bacillati</taxon>
        <taxon>Bacillota</taxon>
        <taxon>Bacilli</taxon>
        <taxon>Lactobacillales</taxon>
        <taxon>Lactobacillaceae</taxon>
        <taxon>Lactobacillus</taxon>
    </lineage>
</organism>
<gene>
    <name evidence="1" type="ORF">HMPREF9249_02455</name>
</gene>
<dbReference type="EMBL" id="AGZG01000116">
    <property type="protein sequence ID" value="EKB62134.1"/>
    <property type="molecule type" value="Genomic_DNA"/>
</dbReference>
<dbReference type="AlphaFoldDB" id="K1N1B0"/>
<dbReference type="Proteomes" id="UP000004722">
    <property type="component" value="Unassembled WGS sequence"/>
</dbReference>
<evidence type="ECO:0000313" key="2">
    <source>
        <dbReference type="Proteomes" id="UP000004722"/>
    </source>
</evidence>
<dbReference type="HOGENOM" id="CLU_1169490_0_0_9"/>
<evidence type="ECO:0000313" key="1">
    <source>
        <dbReference type="EMBL" id="EKB62134.1"/>
    </source>
</evidence>
<comment type="caution">
    <text evidence="1">The sequence shown here is derived from an EMBL/GenBank/DDBJ whole genome shotgun (WGS) entry which is preliminary data.</text>
</comment>
<proteinExistence type="predicted"/>
<name>K1N1B0_9LACO</name>
<accession>K1N1B0</accession>
<dbReference type="RefSeq" id="WP_005729951.1">
    <property type="nucleotide sequence ID" value="NZ_JH932275.1"/>
</dbReference>
<reference evidence="1 2" key="1">
    <citation type="submission" date="2012-07" db="EMBL/GenBank/DDBJ databases">
        <title>The Genome Sequence of Lactobacillus crispatus FB077-07.</title>
        <authorList>
            <consortium name="The Broad Institute Genome Sequencing Platform"/>
            <person name="Earl A."/>
            <person name="Ward D."/>
            <person name="Feldgarden M."/>
            <person name="Gevers D."/>
            <person name="Saerens B."/>
            <person name="Vaneechoutte M."/>
            <person name="Walker B."/>
            <person name="Young S.K."/>
            <person name="Zeng Q."/>
            <person name="Gargeya S."/>
            <person name="Fitzgerald M."/>
            <person name="Haas B."/>
            <person name="Abouelleil A."/>
            <person name="Alvarado L."/>
            <person name="Arachchi H.M."/>
            <person name="Berlin A.M."/>
            <person name="Chapman S.B."/>
            <person name="Goldberg J."/>
            <person name="Griggs A."/>
            <person name="Gujja S."/>
            <person name="Hansen M."/>
            <person name="Howarth C."/>
            <person name="Imamovic A."/>
            <person name="Larimer J."/>
            <person name="McCowen C."/>
            <person name="Montmayeur A."/>
            <person name="Murphy C."/>
            <person name="Neiman D."/>
            <person name="Pearson M."/>
            <person name="Priest M."/>
            <person name="Roberts A."/>
            <person name="Saif S."/>
            <person name="Shea T."/>
            <person name="Sisk P."/>
            <person name="Sykes S."/>
            <person name="Wortman J."/>
            <person name="Nusbaum C."/>
            <person name="Birren B."/>
        </authorList>
    </citation>
    <scope>NUCLEOTIDE SEQUENCE [LARGE SCALE GENOMIC DNA]</scope>
    <source>
        <strain evidence="1 2">FB077-07</strain>
    </source>
</reference>
<sequence>MVQSSENNLFRYYKIPEIVNGLFGDRLYARVGQTKMVEMIVDSKHVKAQYRVTCNDPSLFWIPCITGSPVKINAVKNTFYANLIVERIPAYAAMIQLLQDQTQQPCTLKELALTLGNPSLAKEKLYMLKNSAVLSNIYLLNSYSDLSNKLIAYRVASRVDSLLNHITWRDSLCSKEQYNSLLKDYLFNLSKRLKKHKELAQLEIKLNYYDLSNLAYVCYEMISGMIFPCPPVNEISI</sequence>
<protein>
    <submittedName>
        <fullName evidence="1">Uncharacterized protein</fullName>
    </submittedName>
</protein>
<dbReference type="PATRIC" id="fig|883092.3.peg.2438"/>